<evidence type="ECO:0000313" key="7">
    <source>
        <dbReference type="Proteomes" id="UP001621714"/>
    </source>
</evidence>
<gene>
    <name evidence="6" type="ORF">V6U78_02485</name>
</gene>
<dbReference type="Pfam" id="PF09084">
    <property type="entry name" value="NMT1"/>
    <property type="match status" value="1"/>
</dbReference>
<evidence type="ECO:0000259" key="5">
    <source>
        <dbReference type="PROSITE" id="PS50887"/>
    </source>
</evidence>
<dbReference type="SMART" id="SM00267">
    <property type="entry name" value="GGDEF"/>
    <property type="match status" value="1"/>
</dbReference>
<keyword evidence="3" id="KW-0812">Transmembrane</keyword>
<dbReference type="InterPro" id="IPR029787">
    <property type="entry name" value="Nucleotide_cyclase"/>
</dbReference>
<accession>A0ABW8PVA8</accession>
<dbReference type="CDD" id="cd01007">
    <property type="entry name" value="PBP2_BvgS_HisK_like"/>
    <property type="match status" value="1"/>
</dbReference>
<feature type="transmembrane region" description="Helical" evidence="3">
    <location>
        <begin position="569"/>
        <end position="588"/>
    </location>
</feature>
<dbReference type="PANTHER" id="PTHR45138:SF9">
    <property type="entry name" value="DIGUANYLATE CYCLASE DGCM-RELATED"/>
    <property type="match status" value="1"/>
</dbReference>
<dbReference type="InterPro" id="IPR050469">
    <property type="entry name" value="Diguanylate_Cyclase"/>
</dbReference>
<dbReference type="EMBL" id="JBANFI010000001">
    <property type="protein sequence ID" value="MFK7159906.1"/>
    <property type="molecule type" value="Genomic_DNA"/>
</dbReference>
<evidence type="ECO:0000256" key="1">
    <source>
        <dbReference type="ARBA" id="ARBA00012528"/>
    </source>
</evidence>
<dbReference type="PROSITE" id="PS50887">
    <property type="entry name" value="GGDEF"/>
    <property type="match status" value="1"/>
</dbReference>
<dbReference type="NCBIfam" id="TIGR00254">
    <property type="entry name" value="GGDEF"/>
    <property type="match status" value="1"/>
</dbReference>
<comment type="catalytic activity">
    <reaction evidence="2">
        <text>2 GTP = 3',3'-c-di-GMP + 2 diphosphate</text>
        <dbReference type="Rhea" id="RHEA:24898"/>
        <dbReference type="ChEBI" id="CHEBI:33019"/>
        <dbReference type="ChEBI" id="CHEBI:37565"/>
        <dbReference type="ChEBI" id="CHEBI:58805"/>
        <dbReference type="EC" id="2.7.7.65"/>
    </reaction>
</comment>
<reference evidence="6 7" key="1">
    <citation type="submission" date="2024-02" db="EMBL/GenBank/DDBJ databases">
        <title>Marinospirillum sp. MEB 164 isolated from Lonar lake sediment.</title>
        <authorList>
            <person name="Joshi A."/>
            <person name="Thite S."/>
        </authorList>
    </citation>
    <scope>NUCLEOTIDE SEQUENCE [LARGE SCALE GENOMIC DNA]</scope>
    <source>
        <strain evidence="6 7">MEB164</strain>
    </source>
</reference>
<evidence type="ECO:0000313" key="6">
    <source>
        <dbReference type="EMBL" id="MFK7159906.1"/>
    </source>
</evidence>
<dbReference type="InterPro" id="IPR000160">
    <property type="entry name" value="GGDEF_dom"/>
</dbReference>
<sequence length="779" mass="88540">MRRARWALILMLMLLSGRIVADTATSEPVVIQLKWLHQFQFAGFYVALEQGFFDDEGLLVELRERDMRLNPVQQVLDGEVQYGVTDSAIFQADAQQDLVIVMPIMQHSPNVLLSLRSSQIRHPRDLAGRRIGFYDTEGDGLSILLMLAQHGIEPEVLEPLSWQLRFDSLARGEVDAIAAYTTNELHQLRDLGLAVNILDPRHFGIDLYGDLLFTSRAEAEQHPERVLAVRRAVIRGWHHALNHLEATLDLIEAKYNSQNKSRAALLREARGIEAAIARYHREFGEFDDGRVEFIHELLARYELLGPNGAAFASPEFFQARQSQLVLTEEEQLFLDGLERIRVAVDPDWPPFEYYSRDGELLGISRDYLQLLEQRLGVPFELVPPQSWVRSLEQMEQREIDLIPALSATPERSQYMRFTTPYVRSPMVVVTGLQIDFITSFDQLLDRRVAVVRGYASDEHLSRDYPTANLVRVETALEGLRLVASGEVDAYAGNLAVASHLIQREGLANLKISGSTNYGYHLSIGVRSDWPLLQSIMEKALSSISAREQREIYERWVSLVRATGMHWRQALPFFLVGGVIFLITLLYALHLHRLYHRMQRTNQALAAAQVELADQHQQLEKISMTDKLTGLYNRHYLDQALQEAVQHAQQDRRPLSVVLFDLDDFKQVNDTYGHQYGDQILVHFAQMASSLLRSSDILGRWGGEEFLLICPEIDGAGAFQVAEKVRRFLSQTPHDKLVQRVSAGVCQHQLGDTPDQLLKKVDTQLYQAKAAGRNRVSLAS</sequence>
<keyword evidence="3" id="KW-0472">Membrane</keyword>
<dbReference type="EC" id="2.7.7.65" evidence="1"/>
<keyword evidence="4" id="KW-0732">Signal</keyword>
<dbReference type="Gene3D" id="3.30.70.270">
    <property type="match status" value="1"/>
</dbReference>
<dbReference type="SUPFAM" id="SSF53850">
    <property type="entry name" value="Periplasmic binding protein-like II"/>
    <property type="match status" value="2"/>
</dbReference>
<dbReference type="InterPro" id="IPR015168">
    <property type="entry name" value="SsuA/THI5"/>
</dbReference>
<dbReference type="InterPro" id="IPR043128">
    <property type="entry name" value="Rev_trsase/Diguanyl_cyclase"/>
</dbReference>
<dbReference type="InterPro" id="IPR001638">
    <property type="entry name" value="Solute-binding_3/MltF_N"/>
</dbReference>
<proteinExistence type="predicted"/>
<evidence type="ECO:0000256" key="3">
    <source>
        <dbReference type="SAM" id="Phobius"/>
    </source>
</evidence>
<comment type="caution">
    <text evidence="6">The sequence shown here is derived from an EMBL/GenBank/DDBJ whole genome shotgun (WGS) entry which is preliminary data.</text>
</comment>
<dbReference type="Gene3D" id="3.40.190.10">
    <property type="entry name" value="Periplasmic binding protein-like II"/>
    <property type="match status" value="4"/>
</dbReference>
<dbReference type="PANTHER" id="PTHR45138">
    <property type="entry name" value="REGULATORY COMPONENTS OF SENSORY TRANSDUCTION SYSTEM"/>
    <property type="match status" value="1"/>
</dbReference>
<organism evidence="6 7">
    <name type="scientific">Marinospirillum alkalitolerans</name>
    <dbReference type="NCBI Taxonomy" id="3123374"/>
    <lineage>
        <taxon>Bacteria</taxon>
        <taxon>Pseudomonadati</taxon>
        <taxon>Pseudomonadota</taxon>
        <taxon>Gammaproteobacteria</taxon>
        <taxon>Oceanospirillales</taxon>
        <taxon>Oceanospirillaceae</taxon>
        <taxon>Marinospirillum</taxon>
    </lineage>
</organism>
<protein>
    <recommendedName>
        <fullName evidence="1">diguanylate cyclase</fullName>
        <ecNumber evidence="1">2.7.7.65</ecNumber>
    </recommendedName>
</protein>
<feature type="signal peptide" evidence="4">
    <location>
        <begin position="1"/>
        <end position="21"/>
    </location>
</feature>
<dbReference type="Pfam" id="PF00497">
    <property type="entry name" value="SBP_bac_3"/>
    <property type="match status" value="1"/>
</dbReference>
<evidence type="ECO:0000256" key="4">
    <source>
        <dbReference type="SAM" id="SignalP"/>
    </source>
</evidence>
<keyword evidence="7" id="KW-1185">Reference proteome</keyword>
<feature type="domain" description="GGDEF" evidence="5">
    <location>
        <begin position="652"/>
        <end position="779"/>
    </location>
</feature>
<keyword evidence="3" id="KW-1133">Transmembrane helix</keyword>
<dbReference type="SMART" id="SM00062">
    <property type="entry name" value="PBPb"/>
    <property type="match status" value="1"/>
</dbReference>
<name>A0ABW8PVA8_9GAMM</name>
<dbReference type="Proteomes" id="UP001621714">
    <property type="component" value="Unassembled WGS sequence"/>
</dbReference>
<dbReference type="SUPFAM" id="SSF55073">
    <property type="entry name" value="Nucleotide cyclase"/>
    <property type="match status" value="1"/>
</dbReference>
<dbReference type="CDD" id="cd01949">
    <property type="entry name" value="GGDEF"/>
    <property type="match status" value="1"/>
</dbReference>
<feature type="chain" id="PRO_5046953336" description="diguanylate cyclase" evidence="4">
    <location>
        <begin position="22"/>
        <end position="779"/>
    </location>
</feature>
<dbReference type="RefSeq" id="WP_405336851.1">
    <property type="nucleotide sequence ID" value="NZ_JBANFI010000001.1"/>
</dbReference>
<evidence type="ECO:0000256" key="2">
    <source>
        <dbReference type="ARBA" id="ARBA00034247"/>
    </source>
</evidence>
<dbReference type="Pfam" id="PF00990">
    <property type="entry name" value="GGDEF"/>
    <property type="match status" value="1"/>
</dbReference>